<evidence type="ECO:0000256" key="7">
    <source>
        <dbReference type="SAM" id="MobiDB-lite"/>
    </source>
</evidence>
<sequence length="835" mass="95919">MAQNSELLDLKQVLDVFPGGIALLFVGKREGRVFFSFRKNTKRVPSFRKLLKTSKVKLDNKLKNKQFKQQSTAKKYRKEQRKLRQAVRDVISKTPAPLEEHTKKHAAEKVEEEEEEEALPLDMMDEDDLKLMEDLSQKASFLTRDLSSSEPIHAKKRKQESVIDKYEKMPRRMHTEPEKELIHLLPIKDKTGIIPQTMEKPVINIAQNEEEEEDMEEMEVSEVSREEPLPLLSTEELLVQRKIKLQEKKTQIAGLASAILSDPENNIKKLKELRVMLMEQDPSVAVIVRKLVLVSLMEIFKDITPSYKIRPLTEAEKATKVKKETQKLREFEEGLVSQYKFYLENLEQTIKDWKQRKLKKSNVISLKAYKGLAEIAVKCLCELLVALPHFNFHNNIIVLVVPLMNDTSKQISEMCCEAVKQLFKQDKLGIASLGVVKVISGLVKSRNYDVRPEVLKIFLHLRIKEVEMKKDTEDITAKKKFMTFKDKRKNLSRMQRKWKKAEEKLERELLEAEASESKEKKLKLHTETLNIVFLTYFRILKKAQKSPLLPAVLEGLAKFAHLINVEFFDDLLMVLHSLIASGDLSYRESLHCILTAFYILSGQGDVLNIDPLKFYTHLYKTLFRLHAGATNDDMIIVLQCLDVMLAKRRKQVSQQRALAFIKRLSTLALHVLPDSSVGILASNRVLMQTFPKTDLLLDNESQGSGLYLPELDEPEYCNAQNTALWELHLLKRHYHPTVQKFAAHLIAGAPAEGSEALKADLSRRSATELFGNYSMKGMTFNPPVASVTPRKKDKFSPGNSFLHEDLKELIQAHLSQPSLHRTLDFAKHLKESSIS</sequence>
<feature type="compositionally biased region" description="Basic and acidic residues" evidence="7">
    <location>
        <begin position="98"/>
        <end position="109"/>
    </location>
</feature>
<evidence type="ECO:0000256" key="4">
    <source>
        <dbReference type="ARBA" id="ARBA00023242"/>
    </source>
</evidence>
<dbReference type="STRING" id="38654.A0A1U7SH45"/>
<dbReference type="Pfam" id="PF03914">
    <property type="entry name" value="CBF"/>
    <property type="match status" value="1"/>
</dbReference>
<dbReference type="RefSeq" id="XP_006035616.1">
    <property type="nucleotide sequence ID" value="XM_006035554.1"/>
</dbReference>
<dbReference type="InterPro" id="IPR016024">
    <property type="entry name" value="ARM-type_fold"/>
</dbReference>
<reference evidence="11" key="1">
    <citation type="submission" date="2025-08" db="UniProtKB">
        <authorList>
            <consortium name="RefSeq"/>
        </authorList>
    </citation>
    <scope>IDENTIFICATION</scope>
</reference>
<dbReference type="PANTHER" id="PTHR14428">
    <property type="entry name" value="NUCLEOLAR COMPLEX PROTEIN 3"/>
    <property type="match status" value="1"/>
</dbReference>
<dbReference type="InterPro" id="IPR011501">
    <property type="entry name" value="Noc3_N"/>
</dbReference>
<name>A0A1U7SH45_ALLSI</name>
<evidence type="ECO:0000256" key="5">
    <source>
        <dbReference type="PIRNR" id="PIRNR028977"/>
    </source>
</evidence>
<dbReference type="SUPFAM" id="SSF48371">
    <property type="entry name" value="ARM repeat"/>
    <property type="match status" value="1"/>
</dbReference>
<dbReference type="CTD" id="64318"/>
<feature type="domain" description="Nucleolar complex-associated protein 3 N-terminal" evidence="9">
    <location>
        <begin position="248"/>
        <end position="342"/>
    </location>
</feature>
<feature type="coiled-coil region" evidence="6">
    <location>
        <begin position="484"/>
        <end position="527"/>
    </location>
</feature>
<proteinExistence type="inferred from homology"/>
<comment type="subcellular location">
    <subcellularLocation>
        <location evidence="1 5">Nucleus</location>
        <location evidence="1 5">Nucleolus</location>
    </subcellularLocation>
</comment>
<dbReference type="GO" id="GO:0003682">
    <property type="term" value="F:chromatin binding"/>
    <property type="evidence" value="ECO:0007669"/>
    <property type="project" value="TreeGrafter"/>
</dbReference>
<dbReference type="PIRSF" id="PIRSF028977">
    <property type="entry name" value="Nucleolar_complex_p3"/>
    <property type="match status" value="1"/>
</dbReference>
<evidence type="ECO:0000259" key="9">
    <source>
        <dbReference type="Pfam" id="PF07540"/>
    </source>
</evidence>
<evidence type="ECO:0000256" key="2">
    <source>
        <dbReference type="ARBA" id="ARBA00007797"/>
    </source>
</evidence>
<keyword evidence="3 6" id="KW-0175">Coiled coil</keyword>
<dbReference type="InterPro" id="IPR016903">
    <property type="entry name" value="Nucleolar_cplx-assoc_3"/>
</dbReference>
<gene>
    <name evidence="11" type="primary">NOC3L</name>
</gene>
<evidence type="ECO:0000256" key="1">
    <source>
        <dbReference type="ARBA" id="ARBA00004604"/>
    </source>
</evidence>
<dbReference type="OrthoDB" id="10263597at2759"/>
<protein>
    <recommendedName>
        <fullName evidence="5">Nucleolar complex protein 3 homolog</fullName>
        <shortName evidence="5">NOC3 protein homolog</shortName>
    </recommendedName>
</protein>
<dbReference type="GO" id="GO:0005730">
    <property type="term" value="C:nucleolus"/>
    <property type="evidence" value="ECO:0007669"/>
    <property type="project" value="UniProtKB-SubCell"/>
</dbReference>
<dbReference type="Proteomes" id="UP000189705">
    <property type="component" value="Unplaced"/>
</dbReference>
<keyword evidence="10" id="KW-1185">Reference proteome</keyword>
<evidence type="ECO:0000313" key="11">
    <source>
        <dbReference type="RefSeq" id="XP_006035616.1"/>
    </source>
</evidence>
<comment type="similarity">
    <text evidence="2 5">Belongs to the CBF/MAK21 family.</text>
</comment>
<accession>A0A1U7SH45</accession>
<dbReference type="PANTHER" id="PTHR14428:SF5">
    <property type="entry name" value="NUCLEOLAR COMPLEX PROTEIN 3 HOMOLOG"/>
    <property type="match status" value="1"/>
</dbReference>
<dbReference type="InParanoid" id="A0A1U7SH45"/>
<dbReference type="Pfam" id="PF07540">
    <property type="entry name" value="NOC3p"/>
    <property type="match status" value="1"/>
</dbReference>
<dbReference type="AlphaFoldDB" id="A0A1U7SH45"/>
<evidence type="ECO:0000313" key="10">
    <source>
        <dbReference type="Proteomes" id="UP000189705"/>
    </source>
</evidence>
<evidence type="ECO:0000259" key="8">
    <source>
        <dbReference type="Pfam" id="PF03914"/>
    </source>
</evidence>
<dbReference type="InterPro" id="IPR005612">
    <property type="entry name" value="CCAAT-binding_factor"/>
</dbReference>
<feature type="domain" description="CCAAT-binding factor" evidence="8">
    <location>
        <begin position="589"/>
        <end position="742"/>
    </location>
</feature>
<dbReference type="GeneID" id="102373763"/>
<evidence type="ECO:0000256" key="6">
    <source>
        <dbReference type="SAM" id="Coils"/>
    </source>
</evidence>
<organism evidence="10 11">
    <name type="scientific">Alligator sinensis</name>
    <name type="common">Chinese alligator</name>
    <dbReference type="NCBI Taxonomy" id="38654"/>
    <lineage>
        <taxon>Eukaryota</taxon>
        <taxon>Metazoa</taxon>
        <taxon>Chordata</taxon>
        <taxon>Craniata</taxon>
        <taxon>Vertebrata</taxon>
        <taxon>Euteleostomi</taxon>
        <taxon>Archelosauria</taxon>
        <taxon>Archosauria</taxon>
        <taxon>Crocodylia</taxon>
        <taxon>Alligatoridae</taxon>
        <taxon>Alligatorinae</taxon>
        <taxon>Alligator</taxon>
    </lineage>
</organism>
<dbReference type="eggNOG" id="KOG2153">
    <property type="taxonomic scope" value="Eukaryota"/>
</dbReference>
<keyword evidence="4" id="KW-0539">Nucleus</keyword>
<dbReference type="KEGG" id="asn:102373763"/>
<evidence type="ECO:0000256" key="3">
    <source>
        <dbReference type="ARBA" id="ARBA00023054"/>
    </source>
</evidence>
<feature type="region of interest" description="Disordered" evidence="7">
    <location>
        <begin position="92"/>
        <end position="118"/>
    </location>
</feature>
<dbReference type="GO" id="GO:0006270">
    <property type="term" value="P:DNA replication initiation"/>
    <property type="evidence" value="ECO:0007669"/>
    <property type="project" value="TreeGrafter"/>
</dbReference>